<evidence type="ECO:0000256" key="3">
    <source>
        <dbReference type="ARBA" id="ARBA00023163"/>
    </source>
</evidence>
<dbReference type="EMBL" id="JBHTAC010000080">
    <property type="protein sequence ID" value="MFC7248118.1"/>
    <property type="molecule type" value="Genomic_DNA"/>
</dbReference>
<reference evidence="6" key="1">
    <citation type="journal article" date="2019" name="Int. J. Syst. Evol. Microbiol.">
        <title>The Global Catalogue of Microorganisms (GCM) 10K type strain sequencing project: providing services to taxonomists for standard genome sequencing and annotation.</title>
        <authorList>
            <consortium name="The Broad Institute Genomics Platform"/>
            <consortium name="The Broad Institute Genome Sequencing Center for Infectious Disease"/>
            <person name="Wu L."/>
            <person name="Ma J."/>
        </authorList>
    </citation>
    <scope>NUCLEOTIDE SEQUENCE [LARGE SCALE GENOMIC DNA]</scope>
    <source>
        <strain evidence="6">CGMCC 1.9106</strain>
    </source>
</reference>
<gene>
    <name evidence="5" type="ORF">ACFQO7_37145</name>
</gene>
<dbReference type="InterPro" id="IPR009057">
    <property type="entry name" value="Homeodomain-like_sf"/>
</dbReference>
<protein>
    <submittedName>
        <fullName evidence="5">DUF6597 domain-containing transcriptional factor</fullName>
    </submittedName>
</protein>
<dbReference type="SMART" id="SM00342">
    <property type="entry name" value="HTH_ARAC"/>
    <property type="match status" value="1"/>
</dbReference>
<feature type="domain" description="HTH araC/xylS-type" evidence="4">
    <location>
        <begin position="154"/>
        <end position="256"/>
    </location>
</feature>
<evidence type="ECO:0000259" key="4">
    <source>
        <dbReference type="PROSITE" id="PS01124"/>
    </source>
</evidence>
<keyword evidence="2" id="KW-0238">DNA-binding</keyword>
<dbReference type="PANTHER" id="PTHR46796">
    <property type="entry name" value="HTH-TYPE TRANSCRIPTIONAL ACTIVATOR RHAS-RELATED"/>
    <property type="match status" value="1"/>
</dbReference>
<dbReference type="InterPro" id="IPR046532">
    <property type="entry name" value="DUF6597"/>
</dbReference>
<dbReference type="PROSITE" id="PS01124">
    <property type="entry name" value="HTH_ARAC_FAMILY_2"/>
    <property type="match status" value="1"/>
</dbReference>
<evidence type="ECO:0000256" key="1">
    <source>
        <dbReference type="ARBA" id="ARBA00023015"/>
    </source>
</evidence>
<sequence>MPGILDPRAAQAKFQFSEPQPARGLEPYVAHYWVVRWDLREQDPYEQHVLPYPSVNMTFKLGRCRIAGVPRGRFSEVLEGAGRVFGVRFTPAGFRAFLNAPTATITDKFLPVEAVFGPPGAALSAEVLAADEALAAAAVDQFLLANLSAPDPNIELVNTIVARIAAEPSVMRVDRLAEELQVGVRRLQRLFADYVGVGPKWVIRRYRLHEAAERAAADNPLDWMQLASELGYTDQAHLIRDFTAIIGTPPARYIQRQRS</sequence>
<dbReference type="Pfam" id="PF20240">
    <property type="entry name" value="DUF6597"/>
    <property type="match status" value="1"/>
</dbReference>
<evidence type="ECO:0000256" key="2">
    <source>
        <dbReference type="ARBA" id="ARBA00023125"/>
    </source>
</evidence>
<accession>A0ABW2H825</accession>
<keyword evidence="6" id="KW-1185">Reference proteome</keyword>
<dbReference type="InterPro" id="IPR050204">
    <property type="entry name" value="AraC_XylS_family_regulators"/>
</dbReference>
<keyword evidence="3" id="KW-0804">Transcription</keyword>
<dbReference type="InterPro" id="IPR018060">
    <property type="entry name" value="HTH_AraC"/>
</dbReference>
<dbReference type="Pfam" id="PF12833">
    <property type="entry name" value="HTH_18"/>
    <property type="match status" value="1"/>
</dbReference>
<evidence type="ECO:0000313" key="5">
    <source>
        <dbReference type="EMBL" id="MFC7248118.1"/>
    </source>
</evidence>
<name>A0ABW2H825_9ACTN</name>
<comment type="caution">
    <text evidence="5">The sequence shown here is derived from an EMBL/GenBank/DDBJ whole genome shotgun (WGS) entry which is preliminary data.</text>
</comment>
<dbReference type="Proteomes" id="UP001596392">
    <property type="component" value="Unassembled WGS sequence"/>
</dbReference>
<organism evidence="5 6">
    <name type="scientific">Catellatospora aurea</name>
    <dbReference type="NCBI Taxonomy" id="1337874"/>
    <lineage>
        <taxon>Bacteria</taxon>
        <taxon>Bacillati</taxon>
        <taxon>Actinomycetota</taxon>
        <taxon>Actinomycetes</taxon>
        <taxon>Micromonosporales</taxon>
        <taxon>Micromonosporaceae</taxon>
        <taxon>Catellatospora</taxon>
    </lineage>
</organism>
<dbReference type="SUPFAM" id="SSF46689">
    <property type="entry name" value="Homeodomain-like"/>
    <property type="match status" value="1"/>
</dbReference>
<dbReference type="RefSeq" id="WP_376810788.1">
    <property type="nucleotide sequence ID" value="NZ_JBHTAC010000080.1"/>
</dbReference>
<keyword evidence="1" id="KW-0805">Transcription regulation</keyword>
<proteinExistence type="predicted"/>
<evidence type="ECO:0000313" key="6">
    <source>
        <dbReference type="Proteomes" id="UP001596392"/>
    </source>
</evidence>
<dbReference type="Gene3D" id="1.10.10.60">
    <property type="entry name" value="Homeodomain-like"/>
    <property type="match status" value="1"/>
</dbReference>